<comment type="caution">
    <text evidence="1">The sequence shown here is derived from an EMBL/GenBank/DDBJ whole genome shotgun (WGS) entry which is preliminary data.</text>
</comment>
<keyword evidence="2" id="KW-1185">Reference proteome</keyword>
<dbReference type="Proteomes" id="UP000789901">
    <property type="component" value="Unassembled WGS sequence"/>
</dbReference>
<name>A0ABN7X522_GIGMA</name>
<gene>
    <name evidence="1" type="ORF">GMARGA_LOCUS38616</name>
</gene>
<organism evidence="1 2">
    <name type="scientific">Gigaspora margarita</name>
    <dbReference type="NCBI Taxonomy" id="4874"/>
    <lineage>
        <taxon>Eukaryota</taxon>
        <taxon>Fungi</taxon>
        <taxon>Fungi incertae sedis</taxon>
        <taxon>Mucoromycota</taxon>
        <taxon>Glomeromycotina</taxon>
        <taxon>Glomeromycetes</taxon>
        <taxon>Diversisporales</taxon>
        <taxon>Gigasporaceae</taxon>
        <taxon>Gigaspora</taxon>
    </lineage>
</organism>
<feature type="non-terminal residue" evidence="1">
    <location>
        <position position="41"/>
    </location>
</feature>
<sequence>KAKRNVNINVDKAEHEFVGLLDNKIQFVIGAYSIGKEKVFW</sequence>
<evidence type="ECO:0000313" key="1">
    <source>
        <dbReference type="EMBL" id="CAG8847333.1"/>
    </source>
</evidence>
<evidence type="ECO:0000313" key="2">
    <source>
        <dbReference type="Proteomes" id="UP000789901"/>
    </source>
</evidence>
<dbReference type="EMBL" id="CAJVQB010087213">
    <property type="protein sequence ID" value="CAG8847333.1"/>
    <property type="molecule type" value="Genomic_DNA"/>
</dbReference>
<reference evidence="1 2" key="1">
    <citation type="submission" date="2021-06" db="EMBL/GenBank/DDBJ databases">
        <authorList>
            <person name="Kallberg Y."/>
            <person name="Tangrot J."/>
            <person name="Rosling A."/>
        </authorList>
    </citation>
    <scope>NUCLEOTIDE SEQUENCE [LARGE SCALE GENOMIC DNA]</scope>
    <source>
        <strain evidence="1 2">120-4 pot B 10/14</strain>
    </source>
</reference>
<proteinExistence type="predicted"/>
<protein>
    <submittedName>
        <fullName evidence="1">5008_t:CDS:1</fullName>
    </submittedName>
</protein>
<feature type="non-terminal residue" evidence="1">
    <location>
        <position position="1"/>
    </location>
</feature>
<accession>A0ABN7X522</accession>